<name>A0A379DG29_9PORP</name>
<accession>A0A379DG29</accession>
<dbReference type="EMBL" id="UGTI01000001">
    <property type="protein sequence ID" value="SUB77358.1"/>
    <property type="molecule type" value="Genomic_DNA"/>
</dbReference>
<dbReference type="Proteomes" id="UP000254263">
    <property type="component" value="Unassembled WGS sequence"/>
</dbReference>
<organism evidence="1 2">
    <name type="scientific">Porphyromonas macacae</name>
    <dbReference type="NCBI Taxonomy" id="28115"/>
    <lineage>
        <taxon>Bacteria</taxon>
        <taxon>Pseudomonadati</taxon>
        <taxon>Bacteroidota</taxon>
        <taxon>Bacteroidia</taxon>
        <taxon>Bacteroidales</taxon>
        <taxon>Porphyromonadaceae</taxon>
        <taxon>Porphyromonas</taxon>
    </lineage>
</organism>
<evidence type="ECO:0008006" key="3">
    <source>
        <dbReference type="Google" id="ProtNLM"/>
    </source>
</evidence>
<evidence type="ECO:0000313" key="2">
    <source>
        <dbReference type="Proteomes" id="UP000254263"/>
    </source>
</evidence>
<dbReference type="NCBIfam" id="TIGR01643">
    <property type="entry name" value="YD_repeat_2x"/>
    <property type="match status" value="1"/>
</dbReference>
<dbReference type="AlphaFoldDB" id="A0A379DG29"/>
<evidence type="ECO:0000313" key="1">
    <source>
        <dbReference type="EMBL" id="SUB77358.1"/>
    </source>
</evidence>
<proteinExistence type="predicted"/>
<protein>
    <recommendedName>
        <fullName evidence="3">YD repeat (Two copies)</fullName>
    </recommendedName>
</protein>
<dbReference type="InterPro" id="IPR006530">
    <property type="entry name" value="YD"/>
</dbReference>
<sequence length="999" mass="114506">MKKVIFLLFFLSPFILFSQKISICSPTATNLGLYGEIPVSYYTGIPDISIPLYEIKGKKLRVPLRLRYHPAGIRPEIHPGPVGLGWSLEAGGVISRTVRGSGVDESLSTSSFQKVRGFLTYAHPQGWMAQSDWKKNAENALKNNCTLCREKTSRSFLEDIEPDEFHFSLPNLSGKFYFDHTGKIQVQCDRPVKVIAYDGFITPDKEGIRLDYADYSGHIRAFKSFILMDEEGTQYKFGGPTAIEFSDPISYGRKGLNEVKIPTGELLHATSWFLTEIISADSLETIRLEYERGPFVSQLYRSWDYFEYKHANGQGTQWNSLEIDGTFISPVYLNRIEVFSGKARDLQVDFSYSVSNELKYTEQQYRETYLNTPETMDQFLLLTKIQAIPRLKDDKPLYSLKERLDHIQWLKLDSISVKTDTLTSPLRQIHLSYNDRPEERLFLEALRISAKAVGSSLDMLNYGFIYKNREKLPPYLACMTDHWGFNNGKKISGSGFIFENKKPDSRYTDSGVLSGIRYPTGGTVSFEYELHDYGKVVDTKDRTQVVAKEGKASGLRIKKITSEASIREFFYRKAPDYPLSSGVLNMLPQYRNTIKGKDCGGKGFEVIQVKSMPVIPLTKENEGLYMGYTSVCERISGIDGYVRYDYTNHDNGYTDTRLQDGMWNREIFITSPHCSRYFERGRLKAQMHYNGKGMPVARHITEWARYGSQGEDNPRAFFFEGLPFGYSYCSSAAYLHYCYKFLPARTEDTLYDPTGQNPVTVCTEYTYGDGLLLGMLRTKIQNLSDGSRRRETFKYPSDYQSSPYKSMVEKYMLNPVVEYSVFNGSTLVEKVQNDYERHHNLFYAPKESRHQQGGGPLESRFAYRYDSRGNVREVVKDGAERTVYIWGYDYLYPIAEILNADIQEVEKAVKSVFGVENLEALSEQRIPDESKLRNGSLQRALPQALVTTYTYRPQVGMTSGTDSRGVTTSYAYDGLGRLREIRDHAGKVQERYEYHYRNR</sequence>
<dbReference type="Gene3D" id="2.180.10.10">
    <property type="entry name" value="RHS repeat-associated core"/>
    <property type="match status" value="1"/>
</dbReference>
<gene>
    <name evidence="1" type="ORF">NCTC13100_00479</name>
</gene>
<dbReference type="RefSeq" id="WP_018361326.1">
    <property type="nucleotide sequence ID" value="NZ_UGTI01000001.1"/>
</dbReference>
<reference evidence="1 2" key="1">
    <citation type="submission" date="2018-06" db="EMBL/GenBank/DDBJ databases">
        <authorList>
            <consortium name="Pathogen Informatics"/>
            <person name="Doyle S."/>
        </authorList>
    </citation>
    <scope>NUCLEOTIDE SEQUENCE [LARGE SCALE GENOMIC DNA]</scope>
    <source>
        <strain evidence="1 2">NCTC13100</strain>
    </source>
</reference>